<dbReference type="InterPro" id="IPR005546">
    <property type="entry name" value="Autotransporte_beta"/>
</dbReference>
<dbReference type="Proteomes" id="UP001234798">
    <property type="component" value="Chromosome"/>
</dbReference>
<protein>
    <submittedName>
        <fullName evidence="4">Autotransporter domain-containing protein</fullName>
    </submittedName>
</protein>
<keyword evidence="5" id="KW-1185">Reference proteome</keyword>
<dbReference type="NCBIfam" id="TIGR02601">
    <property type="entry name" value="autotrns_rpt"/>
    <property type="match status" value="1"/>
</dbReference>
<evidence type="ECO:0000256" key="2">
    <source>
        <dbReference type="SAM" id="MobiDB-lite"/>
    </source>
</evidence>
<accession>A0ABY9M2H7</accession>
<dbReference type="SUPFAM" id="SSF103515">
    <property type="entry name" value="Autotransporter"/>
    <property type="match status" value="1"/>
</dbReference>
<dbReference type="InterPro" id="IPR036709">
    <property type="entry name" value="Autotransporte_beta_dom_sf"/>
</dbReference>
<dbReference type="NCBIfam" id="TIGR01414">
    <property type="entry name" value="autotrans_barl"/>
    <property type="match status" value="1"/>
</dbReference>
<dbReference type="SMART" id="SM00869">
    <property type="entry name" value="Autotransporter"/>
    <property type="match status" value="1"/>
</dbReference>
<organism evidence="4 5">
    <name type="scientific">Achromobacter seleniivolatilans</name>
    <dbReference type="NCBI Taxonomy" id="3047478"/>
    <lineage>
        <taxon>Bacteria</taxon>
        <taxon>Pseudomonadati</taxon>
        <taxon>Pseudomonadota</taxon>
        <taxon>Betaproteobacteria</taxon>
        <taxon>Burkholderiales</taxon>
        <taxon>Alcaligenaceae</taxon>
        <taxon>Achromobacter</taxon>
    </lineage>
</organism>
<feature type="domain" description="Autotransporter" evidence="3">
    <location>
        <begin position="808"/>
        <end position="1087"/>
    </location>
</feature>
<dbReference type="InterPro" id="IPR013425">
    <property type="entry name" value="Autotrns_rpt"/>
</dbReference>
<dbReference type="InterPro" id="IPR006315">
    <property type="entry name" value="OM_autotransptr_brl_dom"/>
</dbReference>
<keyword evidence="1" id="KW-0732">Signal</keyword>
<evidence type="ECO:0000313" key="4">
    <source>
        <dbReference type="EMBL" id="WMD20892.1"/>
    </source>
</evidence>
<feature type="region of interest" description="Disordered" evidence="2">
    <location>
        <begin position="676"/>
        <end position="704"/>
    </location>
</feature>
<reference evidence="4 5" key="1">
    <citation type="submission" date="2023-08" db="EMBL/GenBank/DDBJ databases">
        <title>Achromobacter seleniivolatilans sp. nov., isolated from seleniferous soil.</title>
        <authorList>
            <person name="Zhang S."/>
            <person name="Li K."/>
            <person name="Peng J."/>
            <person name="Zhao Q."/>
            <person name="Wang H."/>
            <person name="Guo Y."/>
        </authorList>
    </citation>
    <scope>NUCLEOTIDE SEQUENCE [LARGE SCALE GENOMIC DNA]</scope>
    <source>
        <strain evidence="4 5">R39</strain>
    </source>
</reference>
<dbReference type="Gene3D" id="2.40.128.130">
    <property type="entry name" value="Autotransporter beta-domain"/>
    <property type="match status" value="1"/>
</dbReference>
<evidence type="ECO:0000259" key="3">
    <source>
        <dbReference type="PROSITE" id="PS51208"/>
    </source>
</evidence>
<dbReference type="EMBL" id="CP132976">
    <property type="protein sequence ID" value="WMD20892.1"/>
    <property type="molecule type" value="Genomic_DNA"/>
</dbReference>
<dbReference type="PROSITE" id="PS51208">
    <property type="entry name" value="AUTOTRANSPORTER"/>
    <property type="match status" value="1"/>
</dbReference>
<evidence type="ECO:0000256" key="1">
    <source>
        <dbReference type="ARBA" id="ARBA00022729"/>
    </source>
</evidence>
<proteinExistence type="predicted"/>
<dbReference type="Pfam" id="PF03797">
    <property type="entry name" value="Autotransporter"/>
    <property type="match status" value="1"/>
</dbReference>
<gene>
    <name evidence="4" type="ORF">RAS12_00545</name>
</gene>
<name>A0ABY9M2H7_9BURK</name>
<evidence type="ECO:0000313" key="5">
    <source>
        <dbReference type="Proteomes" id="UP001234798"/>
    </source>
</evidence>
<sequence length="1087" mass="105467">MATAFRSIWRPALGASVATQENRSARGNCDETGDSRAQLNIAPGRSLRRLAPSCFALATALSAPLATSVAHADSYLIGAGGTGAAAANPGGNGVGGDGGGGGIGGGGAGGTWPHGGGAGGGVEVGGSVDAAGYGASNAGPDGGLGGYVGGSSAGGGAGVGGGGGGGPHALGTDAGGGGAGLGGGGGASPGGIAGADGGVLRDIFGGTISAIAPSQGAPVASGASTGSPRTFDYAGVGGGGGGASDGAAGGNGGAGSLGFSTARITVNRSMLIGGGGGGGSFNYAGGRGGDGFVNLTFGAELAVAEHLLIGGSNGGGGQAMMTGGRGGAGTLSVSDARVLIGDGGRLRLGGGQAGGGSGNLLLGPGTLQFGAGATFVINDNGVLRFGGMRGSNVRAGSISGLTTLQNDGSIEFNQLGTAVLNAGVTGIGSVITSSGATYLTGENTYTGGTTVAAGSTLNIGANGTSGSLTGAVVVNGALVFSRSDASAFGGSLDGGGQVEKAGAGTLTINGSHLFTGNILASGGTLNFEGSAPNANFVVDSGAVLGGTGRLGTVNIASGGEHAPGNPLGTQTVSGAYKNSGTLRITATPAANASLTAMSTVELDNTTLALALSPNDAASWAPSATPVVIVDKQSAGAITGGVGRIVNPLLFLDADVSTTGGDGNDLTIRLIPKITVDPGTGMDPGTGAEPGTNPEPGANPEPGRPNFAAYAGTANQRAVANAAQRLPQSSEVWRALALSTDAGDYRQALDALSGDMHASVNSALLSTGPAAMRRGLDSVRGNLSAAMLPGAATASAGASDAPPAAGVLPRTAAQPIWVQVEGDWRRLNSDGNGPALTQQTTTLALGGDMEVGRGWRLGTAFGYADSKLKADSRAATSDTQSYTAALYGGKAFELGAGALNVLGGTAYSWHDIDTRRQIGYGSLAQNLTADYSASTTQLFAEVGYALPVTPNITIEPFAGLSWNNLRTRGFSESGGSAALSAKRQSQTLTSTLAGLRARWLVPDSAIALRGLLGWRHAYGNVQPGTSLAFDNGNSFSVAGTPIARDAARVEFGADLVAIRDLTIGVSYAGEFGGGNRQHSGMLDMRWRY</sequence>
<dbReference type="RefSeq" id="WP_306944436.1">
    <property type="nucleotide sequence ID" value="NZ_CP132976.1"/>
</dbReference>